<name>A0AA88WBX5_9ASTE</name>
<keyword evidence="2" id="KW-0067">ATP-binding</keyword>
<dbReference type="GO" id="GO:0007018">
    <property type="term" value="P:microtubule-based movement"/>
    <property type="evidence" value="ECO:0007669"/>
    <property type="project" value="InterPro"/>
</dbReference>
<dbReference type="AlphaFoldDB" id="A0AA88WBX5"/>
<sequence>MKHMLDSRKSFCRLAESIHSLLGFKTHLTSTWADSVCNVIKSLPSEGLVPLDDSSDSNNAVDLEADISKIQDKLAILAANIYQLNIQRRQALNDILDLKGNIRVLCRMRPVMMEENFKHLGPVVALDSSAVLVNFAETKSKLYSFDKVFHPGSKQDEIFLEVEPVIKSALDGYNACIFAYGQTGTGKTFTMGGSSDCPGVVPRAIKALFEQAADSNHTFIFNFSMLEIYMGYLKDLLIPQTKKATDALPPCLSIQTDPHGEIEIENLVTIRVSEFNQAIKLYSMIRLSMTCSDATERRRIKNKLWMVDLGGSERVLKTKARGRRFEEGKAINLSLSALGDVINALQRKRHHIPYRNSKLTQVLKDSLGEDSKTLMLVHVSPSEEDLCETVCSLNFGTRVRSIHLGKEESAEAKARKEEALTNLQQNMKQIEEKRDEVRRDIRKLNENLEDITRMQLSSKKPLEASYLPAEVQQIKGETLDKIGNIEAAPSQGLPRFMRDTICSRKRSGTTQQISKNTDRKTARKRRPSSYQAESVTFPIRSISERNSGSSISRASCLVGLNGKYSADSGTEWSQDTFECDAKLDVYSVKEKSSLETAHFSLPEKHGNRKTHDFNSTKFLNVNYWLHLHRRETNSSCYKHGNKRVAAIPIPELKNRAHGEKMMEKYHDDRVYDCEYNQKQHKHENIKKMGKAGIAGSCIPVSVIRTQTMLKDVTAKDSRSNSSSPSSICDSKILRHENREVYVLSTDGIICSNFATPGTCCDKFDQKKGDNTVEGLPVQVITCKLRSSQALSNCTFTASDVNNSINATVEDFGVSISNLKQKTLYEKKPNEISINSEEEGLHASAQHSEAGKTSCLYKVQSERGSPLDKVSQKDLRAQFSGSQGNIQSR</sequence>
<dbReference type="InterPro" id="IPR001752">
    <property type="entry name" value="Kinesin_motor_dom"/>
</dbReference>
<dbReference type="GO" id="GO:0005524">
    <property type="term" value="F:ATP binding"/>
    <property type="evidence" value="ECO:0007669"/>
    <property type="project" value="UniProtKB-UniRule"/>
</dbReference>
<evidence type="ECO:0000256" key="4">
    <source>
        <dbReference type="SAM" id="MobiDB-lite"/>
    </source>
</evidence>
<dbReference type="GO" id="GO:0015630">
    <property type="term" value="C:microtubule cytoskeleton"/>
    <property type="evidence" value="ECO:0007669"/>
    <property type="project" value="TreeGrafter"/>
</dbReference>
<dbReference type="EMBL" id="JAVXUP010000621">
    <property type="protein sequence ID" value="KAK3024052.1"/>
    <property type="molecule type" value="Genomic_DNA"/>
</dbReference>
<dbReference type="SMART" id="SM00129">
    <property type="entry name" value="KISc"/>
    <property type="match status" value="1"/>
</dbReference>
<dbReference type="Gene3D" id="3.40.850.10">
    <property type="entry name" value="Kinesin motor domain"/>
    <property type="match status" value="2"/>
</dbReference>
<keyword evidence="2" id="KW-0547">Nucleotide-binding</keyword>
<feature type="binding site" evidence="2">
    <location>
        <begin position="181"/>
        <end position="188"/>
    </location>
    <ligand>
        <name>ATP</name>
        <dbReference type="ChEBI" id="CHEBI:30616"/>
    </ligand>
</feature>
<feature type="non-terminal residue" evidence="6">
    <location>
        <position position="888"/>
    </location>
</feature>
<protein>
    <recommendedName>
        <fullName evidence="5">Kinesin motor domain-containing protein</fullName>
    </recommendedName>
</protein>
<dbReference type="GO" id="GO:0008017">
    <property type="term" value="F:microtubule binding"/>
    <property type="evidence" value="ECO:0007669"/>
    <property type="project" value="InterPro"/>
</dbReference>
<organism evidence="6 7">
    <name type="scientific">Escallonia herrerae</name>
    <dbReference type="NCBI Taxonomy" id="1293975"/>
    <lineage>
        <taxon>Eukaryota</taxon>
        <taxon>Viridiplantae</taxon>
        <taxon>Streptophyta</taxon>
        <taxon>Embryophyta</taxon>
        <taxon>Tracheophyta</taxon>
        <taxon>Spermatophyta</taxon>
        <taxon>Magnoliopsida</taxon>
        <taxon>eudicotyledons</taxon>
        <taxon>Gunneridae</taxon>
        <taxon>Pentapetalae</taxon>
        <taxon>asterids</taxon>
        <taxon>campanulids</taxon>
        <taxon>Escalloniales</taxon>
        <taxon>Escalloniaceae</taxon>
        <taxon>Escallonia</taxon>
    </lineage>
</organism>
<gene>
    <name evidence="6" type="ORF">RJ639_042963</name>
</gene>
<accession>A0AA88WBX5</accession>
<feature type="compositionally biased region" description="Polar residues" evidence="4">
    <location>
        <begin position="878"/>
        <end position="888"/>
    </location>
</feature>
<evidence type="ECO:0000313" key="6">
    <source>
        <dbReference type="EMBL" id="KAK3024052.1"/>
    </source>
</evidence>
<feature type="coiled-coil region" evidence="3">
    <location>
        <begin position="406"/>
        <end position="454"/>
    </location>
</feature>
<evidence type="ECO:0000259" key="5">
    <source>
        <dbReference type="PROSITE" id="PS50067"/>
    </source>
</evidence>
<feature type="region of interest" description="Disordered" evidence="4">
    <location>
        <begin position="505"/>
        <end position="533"/>
    </location>
</feature>
<dbReference type="SUPFAM" id="SSF52540">
    <property type="entry name" value="P-loop containing nucleoside triphosphate hydrolases"/>
    <property type="match status" value="1"/>
</dbReference>
<feature type="region of interest" description="Disordered" evidence="4">
    <location>
        <begin position="863"/>
        <end position="888"/>
    </location>
</feature>
<dbReference type="InterPro" id="IPR036961">
    <property type="entry name" value="Kinesin_motor_dom_sf"/>
</dbReference>
<dbReference type="PANTHER" id="PTHR47972">
    <property type="entry name" value="KINESIN-LIKE PROTEIN KLP-3"/>
    <property type="match status" value="1"/>
</dbReference>
<dbReference type="PANTHER" id="PTHR47972:SF23">
    <property type="entry name" value="KINESIN MOTOR DOMAIN-CONTAINING PROTEIN"/>
    <property type="match status" value="1"/>
</dbReference>
<dbReference type="PROSITE" id="PS50067">
    <property type="entry name" value="KINESIN_MOTOR_2"/>
    <property type="match status" value="1"/>
</dbReference>
<dbReference type="Proteomes" id="UP001188597">
    <property type="component" value="Unassembled WGS sequence"/>
</dbReference>
<dbReference type="PRINTS" id="PR00380">
    <property type="entry name" value="KINESINHEAVY"/>
</dbReference>
<evidence type="ECO:0000256" key="2">
    <source>
        <dbReference type="PROSITE-ProRule" id="PRU00283"/>
    </source>
</evidence>
<evidence type="ECO:0000256" key="1">
    <source>
        <dbReference type="ARBA" id="ARBA00023175"/>
    </source>
</evidence>
<keyword evidence="1 2" id="KW-0505">Motor protein</keyword>
<evidence type="ECO:0000313" key="7">
    <source>
        <dbReference type="Proteomes" id="UP001188597"/>
    </source>
</evidence>
<reference evidence="6" key="1">
    <citation type="submission" date="2022-12" db="EMBL/GenBank/DDBJ databases">
        <title>Draft genome assemblies for two species of Escallonia (Escalloniales).</title>
        <authorList>
            <person name="Chanderbali A."/>
            <person name="Dervinis C."/>
            <person name="Anghel I."/>
            <person name="Soltis D."/>
            <person name="Soltis P."/>
            <person name="Zapata F."/>
        </authorList>
    </citation>
    <scope>NUCLEOTIDE SEQUENCE</scope>
    <source>
        <strain evidence="6">UCBG64.0493</strain>
        <tissue evidence="6">Leaf</tissue>
    </source>
</reference>
<evidence type="ECO:0000256" key="3">
    <source>
        <dbReference type="SAM" id="Coils"/>
    </source>
</evidence>
<proteinExistence type="inferred from homology"/>
<comment type="similarity">
    <text evidence="2">Belongs to the TRAFAC class myosin-kinesin ATPase superfamily. Kinesin family.</text>
</comment>
<comment type="caution">
    <text evidence="6">The sequence shown here is derived from an EMBL/GenBank/DDBJ whole genome shotgun (WGS) entry which is preliminary data.</text>
</comment>
<feature type="domain" description="Kinesin motor" evidence="5">
    <location>
        <begin position="101"/>
        <end position="402"/>
    </location>
</feature>
<dbReference type="InterPro" id="IPR027640">
    <property type="entry name" value="Kinesin-like_fam"/>
</dbReference>
<dbReference type="Pfam" id="PF00225">
    <property type="entry name" value="Kinesin"/>
    <property type="match status" value="2"/>
</dbReference>
<dbReference type="GO" id="GO:0003777">
    <property type="term" value="F:microtubule motor activity"/>
    <property type="evidence" value="ECO:0007669"/>
    <property type="project" value="InterPro"/>
</dbReference>
<keyword evidence="7" id="KW-1185">Reference proteome</keyword>
<dbReference type="InterPro" id="IPR027417">
    <property type="entry name" value="P-loop_NTPase"/>
</dbReference>
<keyword evidence="3" id="KW-0175">Coiled coil</keyword>